<name>A0A1H1EW24_9BACI</name>
<evidence type="ECO:0000313" key="1">
    <source>
        <dbReference type="EMBL" id="SDQ92902.1"/>
    </source>
</evidence>
<reference evidence="1 2" key="1">
    <citation type="submission" date="2016-10" db="EMBL/GenBank/DDBJ databases">
        <authorList>
            <person name="de Groot N.N."/>
        </authorList>
    </citation>
    <scope>NUCLEOTIDE SEQUENCE [LARGE SCALE GENOMIC DNA]</scope>
    <source>
        <strain evidence="1 2">CGMCC 1.10449</strain>
    </source>
</reference>
<keyword evidence="2" id="KW-1185">Reference proteome</keyword>
<accession>A0A1H1EW24</accession>
<dbReference type="Gene3D" id="3.40.50.1860">
    <property type="match status" value="1"/>
</dbReference>
<dbReference type="NCBIfam" id="NF005679">
    <property type="entry name" value="PRK07475.1"/>
    <property type="match status" value="1"/>
</dbReference>
<dbReference type="AlphaFoldDB" id="A0A1H1EW24"/>
<dbReference type="Pfam" id="PF01177">
    <property type="entry name" value="Asp_Glu_race"/>
    <property type="match status" value="1"/>
</dbReference>
<evidence type="ECO:0000313" key="2">
    <source>
        <dbReference type="Proteomes" id="UP000199444"/>
    </source>
</evidence>
<protein>
    <submittedName>
        <fullName evidence="1">Asp/Glu/Hydantoin racemase</fullName>
    </submittedName>
</protein>
<dbReference type="Proteomes" id="UP000199444">
    <property type="component" value="Unassembled WGS sequence"/>
</dbReference>
<dbReference type="GO" id="GO:0047661">
    <property type="term" value="F:amino-acid racemase activity"/>
    <property type="evidence" value="ECO:0007669"/>
    <property type="project" value="InterPro"/>
</dbReference>
<gene>
    <name evidence="1" type="ORF">SAMN05216231_3078</name>
</gene>
<organism evidence="1 2">
    <name type="scientific">Virgibacillus salinus</name>
    <dbReference type="NCBI Taxonomy" id="553311"/>
    <lineage>
        <taxon>Bacteria</taxon>
        <taxon>Bacillati</taxon>
        <taxon>Bacillota</taxon>
        <taxon>Bacilli</taxon>
        <taxon>Bacillales</taxon>
        <taxon>Bacillaceae</taxon>
        <taxon>Virgibacillus</taxon>
    </lineage>
</organism>
<proteinExistence type="predicted"/>
<dbReference type="RefSeq" id="WP_092493829.1">
    <property type="nucleotide sequence ID" value="NZ_FNKD01000003.1"/>
</dbReference>
<dbReference type="STRING" id="553311.SAMN05216231_3078"/>
<sequence>MKAAKLGILMLDTDFYRPKGDIGNPDTFPFPVEYRIVEKATIDRVVKKGDNALIEPFIKSARYLEEKGVKAITTSCGFLSIFQQEIQNQLKVPFFASSLIQIPMLHTVTGGRIGILTARKASLGKQHLEGARAGDIPIAIEGMDDRPAFTAAIVDETHALDMEKVSLEMEEAVRMLISNYPDITAIVLECTNMPPYKRTIREMTDLPVFDITSLINYVVKEL</sequence>
<dbReference type="InterPro" id="IPR001920">
    <property type="entry name" value="Asp/Glu_race"/>
</dbReference>
<dbReference type="InterPro" id="IPR015942">
    <property type="entry name" value="Asp/Glu/hydantoin_racemase"/>
</dbReference>
<dbReference type="EMBL" id="FNKD01000003">
    <property type="protein sequence ID" value="SDQ92902.1"/>
    <property type="molecule type" value="Genomic_DNA"/>
</dbReference>